<evidence type="ECO:0000313" key="2">
    <source>
        <dbReference type="EMBL" id="KYG66862.1"/>
    </source>
</evidence>
<keyword evidence="3" id="KW-1185">Reference proteome</keyword>
<dbReference type="AlphaFoldDB" id="A0A150WQV2"/>
<sequence length="214" mass="24358">MKKFVLVLFITVQASSLTAHAAFEEGYFSPQDIIWNLYQKFDAIKLDSCQSLPNDLRSALGDSSALNGEVAVSTPNPAFLTWYTKCISDYLSMVNFNTRPQSEEVFKKLYKAYLNSKQTEVIRKYNPDLPLTSFSYILKFSSLTENDQKAHVADLVEWALGTDEEILSYGFITDVNQFRADLLGFLLKQSNQDAKNITELAITILLTRDEFLLY</sequence>
<evidence type="ECO:0000313" key="3">
    <source>
        <dbReference type="Proteomes" id="UP000075320"/>
    </source>
</evidence>
<accession>A0A150WQV2</accession>
<protein>
    <recommendedName>
        <fullName evidence="4">DUF1800 domain-containing protein</fullName>
    </recommendedName>
</protein>
<gene>
    <name evidence="2" type="ORF">AZI86_07455</name>
</gene>
<feature type="chain" id="PRO_5007573186" description="DUF1800 domain-containing protein" evidence="1">
    <location>
        <begin position="22"/>
        <end position="214"/>
    </location>
</feature>
<keyword evidence="1" id="KW-0732">Signal</keyword>
<reference evidence="2 3" key="1">
    <citation type="submission" date="2016-03" db="EMBL/GenBank/DDBJ databases">
        <authorList>
            <person name="Ploux O."/>
        </authorList>
    </citation>
    <scope>NUCLEOTIDE SEQUENCE [LARGE SCALE GENOMIC DNA]</scope>
    <source>
        <strain evidence="2 3">R0</strain>
    </source>
</reference>
<name>A0A150WQV2_BDEBC</name>
<evidence type="ECO:0000256" key="1">
    <source>
        <dbReference type="SAM" id="SignalP"/>
    </source>
</evidence>
<proteinExistence type="predicted"/>
<dbReference type="OrthoDB" id="10016967at2"/>
<feature type="signal peptide" evidence="1">
    <location>
        <begin position="1"/>
        <end position="21"/>
    </location>
</feature>
<dbReference type="EMBL" id="LUKE01000001">
    <property type="protein sequence ID" value="KYG66862.1"/>
    <property type="molecule type" value="Genomic_DNA"/>
</dbReference>
<comment type="caution">
    <text evidence="2">The sequence shown here is derived from an EMBL/GenBank/DDBJ whole genome shotgun (WGS) entry which is preliminary data.</text>
</comment>
<organism evidence="2 3">
    <name type="scientific">Bdellovibrio bacteriovorus</name>
    <dbReference type="NCBI Taxonomy" id="959"/>
    <lineage>
        <taxon>Bacteria</taxon>
        <taxon>Pseudomonadati</taxon>
        <taxon>Bdellovibrionota</taxon>
        <taxon>Bdellovibrionia</taxon>
        <taxon>Bdellovibrionales</taxon>
        <taxon>Pseudobdellovibrionaceae</taxon>
        <taxon>Bdellovibrio</taxon>
    </lineage>
</organism>
<evidence type="ECO:0008006" key="4">
    <source>
        <dbReference type="Google" id="ProtNLM"/>
    </source>
</evidence>
<dbReference type="RefSeq" id="WP_061834440.1">
    <property type="nucleotide sequence ID" value="NZ_LUKE01000001.1"/>
</dbReference>
<dbReference type="Proteomes" id="UP000075320">
    <property type="component" value="Unassembled WGS sequence"/>
</dbReference>